<comment type="caution">
    <text evidence="5">The sequence shown here is derived from an EMBL/GenBank/DDBJ whole genome shotgun (WGS) entry which is preliminary data.</text>
</comment>
<dbReference type="Gene3D" id="1.10.10.10">
    <property type="entry name" value="Winged helix-like DNA-binding domain superfamily/Winged helix DNA-binding domain"/>
    <property type="match status" value="1"/>
</dbReference>
<dbReference type="PANTHER" id="PTHR43537:SF24">
    <property type="entry name" value="GLUCONATE OPERON TRANSCRIPTIONAL REPRESSOR"/>
    <property type="match status" value="1"/>
</dbReference>
<dbReference type="SUPFAM" id="SSF48008">
    <property type="entry name" value="GntR ligand-binding domain-like"/>
    <property type="match status" value="1"/>
</dbReference>
<evidence type="ECO:0000259" key="4">
    <source>
        <dbReference type="PROSITE" id="PS50949"/>
    </source>
</evidence>
<name>A0ABU0ZRL0_9ACTN</name>
<organism evidence="5 6">
    <name type="scientific">Phytohabitans maris</name>
    <dbReference type="NCBI Taxonomy" id="3071409"/>
    <lineage>
        <taxon>Bacteria</taxon>
        <taxon>Bacillati</taxon>
        <taxon>Actinomycetota</taxon>
        <taxon>Actinomycetes</taxon>
        <taxon>Micromonosporales</taxon>
        <taxon>Micromonosporaceae</taxon>
    </lineage>
</organism>
<keyword evidence="3" id="KW-0804">Transcription</keyword>
<dbReference type="InterPro" id="IPR036390">
    <property type="entry name" value="WH_DNA-bd_sf"/>
</dbReference>
<dbReference type="Pfam" id="PF00392">
    <property type="entry name" value="GntR"/>
    <property type="match status" value="1"/>
</dbReference>
<dbReference type="InterPro" id="IPR000524">
    <property type="entry name" value="Tscrpt_reg_HTH_GntR"/>
</dbReference>
<dbReference type="EMBL" id="JAVHUY010000035">
    <property type="protein sequence ID" value="MDQ7908885.1"/>
    <property type="molecule type" value="Genomic_DNA"/>
</dbReference>
<dbReference type="InterPro" id="IPR011711">
    <property type="entry name" value="GntR_C"/>
</dbReference>
<evidence type="ECO:0000256" key="2">
    <source>
        <dbReference type="ARBA" id="ARBA00023125"/>
    </source>
</evidence>
<dbReference type="Pfam" id="PF07729">
    <property type="entry name" value="FCD"/>
    <property type="match status" value="1"/>
</dbReference>
<evidence type="ECO:0000256" key="3">
    <source>
        <dbReference type="ARBA" id="ARBA00023163"/>
    </source>
</evidence>
<evidence type="ECO:0000313" key="5">
    <source>
        <dbReference type="EMBL" id="MDQ7908885.1"/>
    </source>
</evidence>
<dbReference type="InterPro" id="IPR008920">
    <property type="entry name" value="TF_FadR/GntR_C"/>
</dbReference>
<protein>
    <submittedName>
        <fullName evidence="5">GntR family transcriptional regulator</fullName>
    </submittedName>
</protein>
<dbReference type="Proteomes" id="UP001230908">
    <property type="component" value="Unassembled WGS sequence"/>
</dbReference>
<keyword evidence="6" id="KW-1185">Reference proteome</keyword>
<feature type="domain" description="HTH gntR-type" evidence="4">
    <location>
        <begin position="5"/>
        <end position="72"/>
    </location>
</feature>
<dbReference type="PROSITE" id="PS50949">
    <property type="entry name" value="HTH_GNTR"/>
    <property type="match status" value="1"/>
</dbReference>
<keyword evidence="1" id="KW-0805">Transcription regulation</keyword>
<evidence type="ECO:0000313" key="6">
    <source>
        <dbReference type="Proteomes" id="UP001230908"/>
    </source>
</evidence>
<reference evidence="5 6" key="1">
    <citation type="submission" date="2023-08" db="EMBL/GenBank/DDBJ databases">
        <title>Phytohabitans sansha sp. nov., isolated from marine sediment.</title>
        <authorList>
            <person name="Zhao Y."/>
            <person name="Yi K."/>
        </authorList>
    </citation>
    <scope>NUCLEOTIDE SEQUENCE [LARGE SCALE GENOMIC DNA]</scope>
    <source>
        <strain evidence="5 6">ZYX-F-186</strain>
    </source>
</reference>
<sequence>MARTITEGERVYQELRGLIVSGELRGGEVVNQVEVANRLGTSRALLHTAVARLVSERMLTPMATKGVRVTKVSVRDLLEINQLRWLLEGFAARVATEHLPTDALAALRQQVDTISAGGSLEPEDVEAVDGAMHRLIAQHCGNERMQELIRQLDAEMSIARHGDVRASPAAMIDSVSAIVAAFEVRDADAAERELRAHIDMFAHRISDLLPRSRVASTVIEPADH</sequence>
<dbReference type="RefSeq" id="WP_308716153.1">
    <property type="nucleotide sequence ID" value="NZ_JAVHUY010000035.1"/>
</dbReference>
<dbReference type="InterPro" id="IPR036388">
    <property type="entry name" value="WH-like_DNA-bd_sf"/>
</dbReference>
<dbReference type="SUPFAM" id="SSF46785">
    <property type="entry name" value="Winged helix' DNA-binding domain"/>
    <property type="match status" value="1"/>
</dbReference>
<dbReference type="Gene3D" id="1.20.120.530">
    <property type="entry name" value="GntR ligand-binding domain-like"/>
    <property type="match status" value="1"/>
</dbReference>
<keyword evidence="2" id="KW-0238">DNA-binding</keyword>
<accession>A0ABU0ZRL0</accession>
<dbReference type="SMART" id="SM00895">
    <property type="entry name" value="FCD"/>
    <property type="match status" value="1"/>
</dbReference>
<evidence type="ECO:0000256" key="1">
    <source>
        <dbReference type="ARBA" id="ARBA00023015"/>
    </source>
</evidence>
<dbReference type="PANTHER" id="PTHR43537">
    <property type="entry name" value="TRANSCRIPTIONAL REGULATOR, GNTR FAMILY"/>
    <property type="match status" value="1"/>
</dbReference>
<proteinExistence type="predicted"/>
<gene>
    <name evidence="5" type="ORF">RB614_30580</name>
</gene>